<dbReference type="Gene3D" id="3.20.20.150">
    <property type="entry name" value="Divalent-metal-dependent TIM barrel enzymes"/>
    <property type="match status" value="1"/>
</dbReference>
<sequence>MTEFGFQLYSLHDIEDPLPTVIGRVGDAGFDGVEFAGLGETDVGDVQTALSNADLSPAGAHVGLEELEANLDEVAETYRALDCEEIAVPWLDPEHFESADAVESAGERLSAVAADLADRDLTLHYHNHDQEFAEVGGEPALTRLLEVATDLRLELDLGWAGAAGYDPLSFLDDHADRVDIVHLKDYDAAAGDPVAVGDGDLDLEATVSRVRDGGFDWLVYEAEERPDSYETLDRAADVLDTYW</sequence>
<gene>
    <name evidence="2" type="ORF">DWB78_16380</name>
    <name evidence="3" type="ORF">SAMN05216278_3377</name>
</gene>
<reference evidence="2 5" key="3">
    <citation type="submission" date="2018-07" db="EMBL/GenBank/DDBJ databases">
        <title>Genome sequence of extremly halophilic archaeon Halopelagius longus strain BC12-B1.</title>
        <authorList>
            <person name="Zhang X."/>
        </authorList>
    </citation>
    <scope>NUCLEOTIDE SEQUENCE [LARGE SCALE GENOMIC DNA]</scope>
    <source>
        <strain evidence="2 5">BC12-B1</strain>
    </source>
</reference>
<dbReference type="RefSeq" id="WP_092538862.1">
    <property type="nucleotide sequence ID" value="NZ_FNKQ01000004.1"/>
</dbReference>
<protein>
    <submittedName>
        <fullName evidence="3">Sugar phosphate isomerase/epimerase</fullName>
    </submittedName>
</protein>
<reference evidence="3" key="1">
    <citation type="submission" date="2016-10" db="EMBL/GenBank/DDBJ databases">
        <authorList>
            <person name="de Groot N.N."/>
        </authorList>
    </citation>
    <scope>NUCLEOTIDE SEQUENCE [LARGE SCALE GENOMIC DNA]</scope>
    <source>
        <strain evidence="3">CGMCC 1.12397</strain>
    </source>
</reference>
<keyword evidence="5" id="KW-1185">Reference proteome</keyword>
<dbReference type="OrthoDB" id="165864at2157"/>
<dbReference type="SUPFAM" id="SSF51658">
    <property type="entry name" value="Xylose isomerase-like"/>
    <property type="match status" value="1"/>
</dbReference>
<accession>A0A1H1FRY2</accession>
<keyword evidence="3" id="KW-0413">Isomerase</keyword>
<evidence type="ECO:0000313" key="4">
    <source>
        <dbReference type="Proteomes" id="UP000199289"/>
    </source>
</evidence>
<dbReference type="PANTHER" id="PTHR12110:SF41">
    <property type="entry name" value="INOSOSE DEHYDRATASE"/>
    <property type="match status" value="1"/>
</dbReference>
<dbReference type="EMBL" id="QQST01000002">
    <property type="protein sequence ID" value="RDI70191.1"/>
    <property type="molecule type" value="Genomic_DNA"/>
</dbReference>
<dbReference type="InterPro" id="IPR013022">
    <property type="entry name" value="Xyl_isomerase-like_TIM-brl"/>
</dbReference>
<feature type="domain" description="Xylose isomerase-like TIM barrel" evidence="1">
    <location>
        <begin position="27"/>
        <end position="233"/>
    </location>
</feature>
<dbReference type="InterPro" id="IPR050312">
    <property type="entry name" value="IolE/XylAMocC-like"/>
</dbReference>
<dbReference type="Proteomes" id="UP000199289">
    <property type="component" value="Unassembled WGS sequence"/>
</dbReference>
<evidence type="ECO:0000313" key="3">
    <source>
        <dbReference type="EMBL" id="SDR03651.1"/>
    </source>
</evidence>
<name>A0A1H1FRY2_9EURY</name>
<evidence type="ECO:0000313" key="5">
    <source>
        <dbReference type="Proteomes" id="UP000255421"/>
    </source>
</evidence>
<dbReference type="AlphaFoldDB" id="A0A1H1FRY2"/>
<dbReference type="InterPro" id="IPR036237">
    <property type="entry name" value="Xyl_isomerase-like_sf"/>
</dbReference>
<dbReference type="Pfam" id="PF01261">
    <property type="entry name" value="AP_endonuc_2"/>
    <property type="match status" value="1"/>
</dbReference>
<organism evidence="3 4">
    <name type="scientific">Halopelagius longus</name>
    <dbReference type="NCBI Taxonomy" id="1236180"/>
    <lineage>
        <taxon>Archaea</taxon>
        <taxon>Methanobacteriati</taxon>
        <taxon>Methanobacteriota</taxon>
        <taxon>Stenosarchaea group</taxon>
        <taxon>Halobacteria</taxon>
        <taxon>Halobacteriales</taxon>
        <taxon>Haloferacaceae</taxon>
    </lineage>
</organism>
<dbReference type="EMBL" id="FNKQ01000004">
    <property type="protein sequence ID" value="SDR03651.1"/>
    <property type="molecule type" value="Genomic_DNA"/>
</dbReference>
<reference evidence="4" key="2">
    <citation type="submission" date="2016-10" db="EMBL/GenBank/DDBJ databases">
        <authorList>
            <person name="Varghese N."/>
            <person name="Submissions S."/>
        </authorList>
    </citation>
    <scope>NUCLEOTIDE SEQUENCE [LARGE SCALE GENOMIC DNA]</scope>
    <source>
        <strain evidence="4">CGMCC 1.12397</strain>
    </source>
</reference>
<dbReference type="GO" id="GO:0016853">
    <property type="term" value="F:isomerase activity"/>
    <property type="evidence" value="ECO:0007669"/>
    <property type="project" value="UniProtKB-KW"/>
</dbReference>
<evidence type="ECO:0000313" key="2">
    <source>
        <dbReference type="EMBL" id="RDI70191.1"/>
    </source>
</evidence>
<proteinExistence type="predicted"/>
<dbReference type="Proteomes" id="UP000255421">
    <property type="component" value="Unassembled WGS sequence"/>
</dbReference>
<evidence type="ECO:0000259" key="1">
    <source>
        <dbReference type="Pfam" id="PF01261"/>
    </source>
</evidence>
<dbReference type="PANTHER" id="PTHR12110">
    <property type="entry name" value="HYDROXYPYRUVATE ISOMERASE"/>
    <property type="match status" value="1"/>
</dbReference>